<accession>A0ABW5MXR2</accession>
<dbReference type="Gene3D" id="2.60.40.740">
    <property type="match status" value="1"/>
</dbReference>
<dbReference type="EMBL" id="JBHULB010000050">
    <property type="protein sequence ID" value="MFD2588112.1"/>
    <property type="molecule type" value="Genomic_DNA"/>
</dbReference>
<name>A0ABW5MXR2_9FLAO</name>
<protein>
    <submittedName>
        <fullName evidence="1">SprB repeat-containing protein</fullName>
    </submittedName>
</protein>
<feature type="non-terminal residue" evidence="1">
    <location>
        <position position="573"/>
    </location>
</feature>
<proteinExistence type="predicted"/>
<dbReference type="Pfam" id="PF13573">
    <property type="entry name" value="SprB"/>
    <property type="match status" value="3"/>
</dbReference>
<dbReference type="InterPro" id="IPR025667">
    <property type="entry name" value="SprB_repeat"/>
</dbReference>
<reference evidence="2" key="1">
    <citation type="journal article" date="2019" name="Int. J. Syst. Evol. Microbiol.">
        <title>The Global Catalogue of Microorganisms (GCM) 10K type strain sequencing project: providing services to taxonomists for standard genome sequencing and annotation.</title>
        <authorList>
            <consortium name="The Broad Institute Genomics Platform"/>
            <consortium name="The Broad Institute Genome Sequencing Center for Infectious Disease"/>
            <person name="Wu L."/>
            <person name="Ma J."/>
        </authorList>
    </citation>
    <scope>NUCLEOTIDE SEQUENCE [LARGE SCALE GENOMIC DNA]</scope>
    <source>
        <strain evidence="2">KCTC 52368</strain>
    </source>
</reference>
<evidence type="ECO:0000313" key="2">
    <source>
        <dbReference type="Proteomes" id="UP001597526"/>
    </source>
</evidence>
<dbReference type="RefSeq" id="WP_377767653.1">
    <property type="nucleotide sequence ID" value="NZ_JBHULB010000050.1"/>
</dbReference>
<sequence length="573" mass="59824">LVTDVLCNGDSNGAVDLNVSGGLAPYSIVFDGSAPSTQQTYTGLAAGTYTYTVTDSKNCVTTNTVTINEPAVLSLTTAITVDYTCDNDATIDVTATNGGTAPYQYSIDGVNFSGTSTFTGLTDGTYTITVRDANNCVRTSAQTIDPLDPPTDLSFTQTALTCPTLVGDVTVSVTGGNTPFTYEIIAPSGSVTNNGNNATFTGLAPGTYTFQVTDDKNCIITEDYTLDPIPQVDAVSQLVRNVTCVGDTDGEFNFTVSDFDTTYSYIVQDGLGTTVTSANNINTTTPITVPGLAADTYVITITDDVTNCTVTLNQVIAEPATPLGFTFTNTDDTCVADATITVNATGGWGGYEYQLEEISGPTIIYPYQSGNSFADVAPGTYDIYVRDTNGCIVVQRITIDPAETPVIALAPSDLCYDGTDQASLVVNITDGVAPYSYTINGGGLIAASGNPFTIANLTPGTYNIQVTDAYGCVSNTITQTIEPQLTANAVLTQDLFCTANAIIDVTISGGYTPYATYQVQIDGGGYGTTTAITGNSFTYNGAATAGTYQFLITDNNNCNVETNEIIVSPTVNP</sequence>
<feature type="non-terminal residue" evidence="1">
    <location>
        <position position="1"/>
    </location>
</feature>
<keyword evidence="2" id="KW-1185">Reference proteome</keyword>
<dbReference type="Proteomes" id="UP001597526">
    <property type="component" value="Unassembled WGS sequence"/>
</dbReference>
<organism evidence="1 2">
    <name type="scientific">Croceitalea marina</name>
    <dbReference type="NCBI Taxonomy" id="1775166"/>
    <lineage>
        <taxon>Bacteria</taxon>
        <taxon>Pseudomonadati</taxon>
        <taxon>Bacteroidota</taxon>
        <taxon>Flavobacteriia</taxon>
        <taxon>Flavobacteriales</taxon>
        <taxon>Flavobacteriaceae</taxon>
        <taxon>Croceitalea</taxon>
    </lineage>
</organism>
<evidence type="ECO:0000313" key="1">
    <source>
        <dbReference type="EMBL" id="MFD2588112.1"/>
    </source>
</evidence>
<comment type="caution">
    <text evidence="1">The sequence shown here is derived from an EMBL/GenBank/DDBJ whole genome shotgun (WGS) entry which is preliminary data.</text>
</comment>
<gene>
    <name evidence="1" type="ORF">ACFSQJ_14290</name>
</gene>